<dbReference type="SUPFAM" id="SSF55961">
    <property type="entry name" value="Bet v1-like"/>
    <property type="match status" value="1"/>
</dbReference>
<evidence type="ECO:0000259" key="2">
    <source>
        <dbReference type="Pfam" id="PF08327"/>
    </source>
</evidence>
<comment type="similarity">
    <text evidence="1">Belongs to the AHA1 family.</text>
</comment>
<sequence>MENQATITVEATVNAPVEKVWEFWNSPAHITKWNRASDDWFTPTATNDLQPGGKFNYRMEARDGSWGFDFGGEYKKVQEHKHIEYNIGDGRQVSVTFTDNKNETKIVEVFEPETTNSIEMQQTGWQAILDSFKKYVETTKE</sequence>
<gene>
    <name evidence="3" type="ORF">CLV51_105106</name>
</gene>
<protein>
    <submittedName>
        <fullName evidence="3">Uncharacterized protein YndB with AHSA1/START domain</fullName>
    </submittedName>
</protein>
<evidence type="ECO:0000313" key="4">
    <source>
        <dbReference type="Proteomes" id="UP000240971"/>
    </source>
</evidence>
<keyword evidence="4" id="KW-1185">Reference proteome</keyword>
<dbReference type="Proteomes" id="UP000240971">
    <property type="component" value="Unassembled WGS sequence"/>
</dbReference>
<dbReference type="Pfam" id="PF08327">
    <property type="entry name" value="AHSA1"/>
    <property type="match status" value="1"/>
</dbReference>
<dbReference type="Gene3D" id="3.30.530.20">
    <property type="match status" value="1"/>
</dbReference>
<name>A0A2P8HEW9_CHINA</name>
<proteinExistence type="inferred from homology"/>
<organism evidence="3 4">
    <name type="scientific">Chitinophaga niastensis</name>
    <dbReference type="NCBI Taxonomy" id="536980"/>
    <lineage>
        <taxon>Bacteria</taxon>
        <taxon>Pseudomonadati</taxon>
        <taxon>Bacteroidota</taxon>
        <taxon>Chitinophagia</taxon>
        <taxon>Chitinophagales</taxon>
        <taxon>Chitinophagaceae</taxon>
        <taxon>Chitinophaga</taxon>
    </lineage>
</organism>
<dbReference type="OrthoDB" id="384974at2"/>
<dbReference type="InterPro" id="IPR023393">
    <property type="entry name" value="START-like_dom_sf"/>
</dbReference>
<accession>A0A2P8HEW9</accession>
<dbReference type="EMBL" id="PYAW01000005">
    <property type="protein sequence ID" value="PSL44734.1"/>
    <property type="molecule type" value="Genomic_DNA"/>
</dbReference>
<feature type="domain" description="Activator of Hsp90 ATPase homologue 1/2-like C-terminal" evidence="2">
    <location>
        <begin position="14"/>
        <end position="137"/>
    </location>
</feature>
<dbReference type="RefSeq" id="WP_106530175.1">
    <property type="nucleotide sequence ID" value="NZ_PYAW01000005.1"/>
</dbReference>
<evidence type="ECO:0000256" key="1">
    <source>
        <dbReference type="ARBA" id="ARBA00006817"/>
    </source>
</evidence>
<dbReference type="InterPro" id="IPR013538">
    <property type="entry name" value="ASHA1/2-like_C"/>
</dbReference>
<dbReference type="AlphaFoldDB" id="A0A2P8HEW9"/>
<dbReference type="CDD" id="cd08897">
    <property type="entry name" value="SRPBCC_CalC_Aha1-like_4"/>
    <property type="match status" value="1"/>
</dbReference>
<comment type="caution">
    <text evidence="3">The sequence shown here is derived from an EMBL/GenBank/DDBJ whole genome shotgun (WGS) entry which is preliminary data.</text>
</comment>
<reference evidence="3 4" key="1">
    <citation type="submission" date="2018-03" db="EMBL/GenBank/DDBJ databases">
        <title>Genomic Encyclopedia of Archaeal and Bacterial Type Strains, Phase II (KMG-II): from individual species to whole genera.</title>
        <authorList>
            <person name="Goeker M."/>
        </authorList>
    </citation>
    <scope>NUCLEOTIDE SEQUENCE [LARGE SCALE GENOMIC DNA]</scope>
    <source>
        <strain evidence="3 4">DSM 24859</strain>
    </source>
</reference>
<evidence type="ECO:0000313" key="3">
    <source>
        <dbReference type="EMBL" id="PSL44734.1"/>
    </source>
</evidence>